<dbReference type="Gene3D" id="3.30.450.20">
    <property type="entry name" value="PAS domain"/>
    <property type="match status" value="1"/>
</dbReference>
<feature type="domain" description="Methyl-accepting transducer" evidence="11">
    <location>
        <begin position="386"/>
        <end position="622"/>
    </location>
</feature>
<comment type="caution">
    <text evidence="12">The sequence shown here is derived from an EMBL/GenBank/DDBJ whole genome shotgun (WGS) entry which is preliminary data.</text>
</comment>
<evidence type="ECO:0000313" key="13">
    <source>
        <dbReference type="Proteomes" id="UP001203212"/>
    </source>
</evidence>
<name>A0ABT0L2T5_9GAMM</name>
<dbReference type="EMBL" id="JAKILK010000006">
    <property type="protein sequence ID" value="MCL1118022.1"/>
    <property type="molecule type" value="Genomic_DNA"/>
</dbReference>
<evidence type="ECO:0000256" key="9">
    <source>
        <dbReference type="PROSITE-ProRule" id="PRU00284"/>
    </source>
</evidence>
<comment type="subcellular location">
    <subcellularLocation>
        <location evidence="1">Cell membrane</location>
        <topology evidence="1">Multi-pass membrane protein</topology>
    </subcellularLocation>
</comment>
<evidence type="ECO:0000256" key="10">
    <source>
        <dbReference type="SAM" id="Phobius"/>
    </source>
</evidence>
<keyword evidence="5 10" id="KW-1133">Transmembrane helix</keyword>
<dbReference type="CDD" id="cd11386">
    <property type="entry name" value="MCP_signal"/>
    <property type="match status" value="1"/>
</dbReference>
<evidence type="ECO:0000256" key="8">
    <source>
        <dbReference type="ARBA" id="ARBA00029447"/>
    </source>
</evidence>
<dbReference type="SMART" id="SM00283">
    <property type="entry name" value="MA"/>
    <property type="match status" value="1"/>
</dbReference>
<evidence type="ECO:0000256" key="1">
    <source>
        <dbReference type="ARBA" id="ARBA00004651"/>
    </source>
</evidence>
<evidence type="ECO:0000313" key="12">
    <source>
        <dbReference type="EMBL" id="MCL1118022.1"/>
    </source>
</evidence>
<dbReference type="Pfam" id="PF00015">
    <property type="entry name" value="MCPsignal"/>
    <property type="match status" value="1"/>
</dbReference>
<keyword evidence="13" id="KW-1185">Reference proteome</keyword>
<keyword evidence="3" id="KW-0145">Chemotaxis</keyword>
<reference evidence="12 13" key="1">
    <citation type="submission" date="2022-01" db="EMBL/GenBank/DDBJ databases">
        <title>Whole genome-based taxonomy of the Shewanellaceae.</title>
        <authorList>
            <person name="Martin-Rodriguez A.J."/>
        </authorList>
    </citation>
    <scope>NUCLEOTIDE SEQUENCE [LARGE SCALE GENOMIC DNA]</scope>
    <source>
        <strain evidence="12 13">JCM 17801</strain>
    </source>
</reference>
<evidence type="ECO:0000256" key="3">
    <source>
        <dbReference type="ARBA" id="ARBA00022500"/>
    </source>
</evidence>
<dbReference type="InterPro" id="IPR033479">
    <property type="entry name" value="dCache_1"/>
</dbReference>
<evidence type="ECO:0000259" key="11">
    <source>
        <dbReference type="PROSITE" id="PS50111"/>
    </source>
</evidence>
<dbReference type="Pfam" id="PF02743">
    <property type="entry name" value="dCache_1"/>
    <property type="match status" value="1"/>
</dbReference>
<sequence length="659" mass="72097">MKLKQKLLLAFLSIGLIPACIISISVLFISSQTLTQQAFNQLDSIKYIKKEQIESYFAERQGDLNLLQYTLSKRLNFNNERDLSDSAELQHDYFEHFVSAYQYYDLFVISPTGNILYTVAKESDYQTNLNNGTYRDSNLGELFRHTMSQQSYQLTDFAPYAPSNHEPAAFIAQPIIEDNQVKAVIALQLSLESINEIMQLRAGMGDTGESYLVGPDLRMRSDSFLDPTGHSVKASFSGNVKNNGVDTAAAHAALKGISDTQIITDYNGNPVLSSYAQIKINDLYWALLVEIDEAEAMAAVHHLRWIILLISVVAVIGILMTTYVITQSILRPLGGEPKTMQVITERIASGDLTVNFESNVKLIGVYGAMRTMSTYLKQIIGSIVDATSQLSATAEQTSSTSHQSNISLQEQQANIHNVSVAMQEMATTIADVAMNARNVADSTSHVSDISEAATTSIQQTITVIASLSDEVSRATNVVQEIANQSQSIGSVLEVIRSIAEQTNLLALNAAIEAARAGEQGRGFAVVADEVRQLASKTQNSTADIELMIQTLQTKTNHAVTVMQHSAEHALDTVDKARHTQNSFKETTTEIERIALNAQQIAAAAVQQADAAEEINQCLVTINDVGRQNAEGAQQISEASADLSHLVRQLNGITLKFKLQ</sequence>
<keyword evidence="2" id="KW-1003">Cell membrane</keyword>
<keyword evidence="4 10" id="KW-0812">Transmembrane</keyword>
<organism evidence="12 13">
    <name type="scientific">Shewanella aestuarii</name>
    <dbReference type="NCBI Taxonomy" id="1028752"/>
    <lineage>
        <taxon>Bacteria</taxon>
        <taxon>Pseudomonadati</taxon>
        <taxon>Pseudomonadota</taxon>
        <taxon>Gammaproteobacteria</taxon>
        <taxon>Alteromonadales</taxon>
        <taxon>Shewanellaceae</taxon>
        <taxon>Shewanella</taxon>
    </lineage>
</organism>
<dbReference type="Gene3D" id="1.10.287.950">
    <property type="entry name" value="Methyl-accepting chemotaxis protein"/>
    <property type="match status" value="1"/>
</dbReference>
<feature type="transmembrane region" description="Helical" evidence="10">
    <location>
        <begin position="305"/>
        <end position="325"/>
    </location>
</feature>
<dbReference type="RefSeq" id="WP_188841920.1">
    <property type="nucleotide sequence ID" value="NZ_BMOT01000007.1"/>
</dbReference>
<evidence type="ECO:0000256" key="7">
    <source>
        <dbReference type="ARBA" id="ARBA00023224"/>
    </source>
</evidence>
<dbReference type="InterPro" id="IPR004089">
    <property type="entry name" value="MCPsignal_dom"/>
</dbReference>
<evidence type="ECO:0000256" key="2">
    <source>
        <dbReference type="ARBA" id="ARBA00022475"/>
    </source>
</evidence>
<dbReference type="PANTHER" id="PTHR32089">
    <property type="entry name" value="METHYL-ACCEPTING CHEMOTAXIS PROTEIN MCPB"/>
    <property type="match status" value="1"/>
</dbReference>
<dbReference type="PROSITE" id="PS50111">
    <property type="entry name" value="CHEMOTAXIS_TRANSDUC_2"/>
    <property type="match status" value="1"/>
</dbReference>
<keyword evidence="7 9" id="KW-0807">Transducer</keyword>
<gene>
    <name evidence="12" type="ORF">L2689_12320</name>
</gene>
<dbReference type="Proteomes" id="UP001203212">
    <property type="component" value="Unassembled WGS sequence"/>
</dbReference>
<feature type="transmembrane region" description="Helical" evidence="10">
    <location>
        <begin position="7"/>
        <end position="29"/>
    </location>
</feature>
<proteinExistence type="inferred from homology"/>
<dbReference type="PANTHER" id="PTHR32089:SF120">
    <property type="entry name" value="METHYL-ACCEPTING CHEMOTAXIS PROTEIN TLPQ"/>
    <property type="match status" value="1"/>
</dbReference>
<dbReference type="SUPFAM" id="SSF58104">
    <property type="entry name" value="Methyl-accepting chemotaxis protein (MCP) signaling domain"/>
    <property type="match status" value="1"/>
</dbReference>
<protein>
    <submittedName>
        <fullName evidence="12">Methyl-accepting chemotaxis protein</fullName>
    </submittedName>
</protein>
<evidence type="ECO:0000256" key="4">
    <source>
        <dbReference type="ARBA" id="ARBA00022692"/>
    </source>
</evidence>
<comment type="similarity">
    <text evidence="8">Belongs to the methyl-accepting chemotaxis (MCP) protein family.</text>
</comment>
<evidence type="ECO:0000256" key="6">
    <source>
        <dbReference type="ARBA" id="ARBA00023136"/>
    </source>
</evidence>
<evidence type="ECO:0000256" key="5">
    <source>
        <dbReference type="ARBA" id="ARBA00022989"/>
    </source>
</evidence>
<keyword evidence="6 10" id="KW-0472">Membrane</keyword>
<accession>A0ABT0L2T5</accession>